<gene>
    <name evidence="2" type="ORF">MKQ68_21935</name>
</gene>
<keyword evidence="1" id="KW-0732">Signal</keyword>
<dbReference type="EMBL" id="CP107006">
    <property type="protein sequence ID" value="UYQ92743.1"/>
    <property type="molecule type" value="Genomic_DNA"/>
</dbReference>
<reference evidence="2" key="1">
    <citation type="submission" date="2022-10" db="EMBL/GenBank/DDBJ databases">
        <title>Chitinophaga sp. nov., isolated from soil.</title>
        <authorList>
            <person name="Jeon C.O."/>
        </authorList>
    </citation>
    <scope>NUCLEOTIDE SEQUENCE</scope>
    <source>
        <strain evidence="2">R8</strain>
    </source>
</reference>
<dbReference type="RefSeq" id="WP_264280953.1">
    <property type="nucleotide sequence ID" value="NZ_CP107006.1"/>
</dbReference>
<feature type="signal peptide" evidence="1">
    <location>
        <begin position="1"/>
        <end position="24"/>
    </location>
</feature>
<dbReference type="Proteomes" id="UP001162741">
    <property type="component" value="Chromosome"/>
</dbReference>
<feature type="chain" id="PRO_5047155048" description="Lipoprotein" evidence="1">
    <location>
        <begin position="25"/>
        <end position="231"/>
    </location>
</feature>
<organism evidence="2 3">
    <name type="scientific">Chitinophaga horti</name>
    <dbReference type="NCBI Taxonomy" id="2920382"/>
    <lineage>
        <taxon>Bacteria</taxon>
        <taxon>Pseudomonadati</taxon>
        <taxon>Bacteroidota</taxon>
        <taxon>Chitinophagia</taxon>
        <taxon>Chitinophagales</taxon>
        <taxon>Chitinophagaceae</taxon>
        <taxon>Chitinophaga</taxon>
    </lineage>
</organism>
<evidence type="ECO:0000313" key="3">
    <source>
        <dbReference type="Proteomes" id="UP001162741"/>
    </source>
</evidence>
<keyword evidence="3" id="KW-1185">Reference proteome</keyword>
<name>A0ABY6IZN2_9BACT</name>
<sequence>MKRICFFLAAVLLLAACNTSKPIAATAKENLYTTEQEWKTTINDGWFSAKTITMGNFSTSSRKTGVAAGSPSAQFKNTKNASNFTVKGEDENMLVQVLNTPAITFSDKKLPSYLAGVKSESPLFYAWINGTRKQSLQSWELILKDPTYLDLNNNANVGLLRSGTQELRITGNNRFGIANSYERPCFEFHEGGKTVAAVMIAEQPRMWVSSKIDVERKKILVAAISSLLMRN</sequence>
<dbReference type="PROSITE" id="PS51257">
    <property type="entry name" value="PROKAR_LIPOPROTEIN"/>
    <property type="match status" value="1"/>
</dbReference>
<accession>A0ABY6IZN2</accession>
<evidence type="ECO:0008006" key="4">
    <source>
        <dbReference type="Google" id="ProtNLM"/>
    </source>
</evidence>
<proteinExistence type="predicted"/>
<protein>
    <recommendedName>
        <fullName evidence="4">Lipoprotein</fullName>
    </recommendedName>
</protein>
<evidence type="ECO:0000313" key="2">
    <source>
        <dbReference type="EMBL" id="UYQ92743.1"/>
    </source>
</evidence>
<evidence type="ECO:0000256" key="1">
    <source>
        <dbReference type="SAM" id="SignalP"/>
    </source>
</evidence>